<proteinExistence type="predicted"/>
<feature type="compositionally biased region" description="Low complexity" evidence="1">
    <location>
        <begin position="33"/>
        <end position="46"/>
    </location>
</feature>
<name>A0A9W4IFW6_9EURO</name>
<feature type="compositionally biased region" description="Pro residues" evidence="1">
    <location>
        <begin position="47"/>
        <end position="69"/>
    </location>
</feature>
<feature type="compositionally biased region" description="Acidic residues" evidence="1">
    <location>
        <begin position="387"/>
        <end position="399"/>
    </location>
</feature>
<protein>
    <submittedName>
        <fullName evidence="2">Uncharacterized protein</fullName>
    </submittedName>
</protein>
<feature type="compositionally biased region" description="Basic and acidic residues" evidence="1">
    <location>
        <begin position="11"/>
        <end position="23"/>
    </location>
</feature>
<feature type="region of interest" description="Disordered" evidence="1">
    <location>
        <begin position="1"/>
        <end position="116"/>
    </location>
</feature>
<dbReference type="EMBL" id="CAJVPD010000055">
    <property type="protein sequence ID" value="CAG8277249.1"/>
    <property type="molecule type" value="Genomic_DNA"/>
</dbReference>
<feature type="compositionally biased region" description="Polar residues" evidence="1">
    <location>
        <begin position="103"/>
        <end position="116"/>
    </location>
</feature>
<dbReference type="AlphaFoldDB" id="A0A9W4IFW6"/>
<reference evidence="2" key="1">
    <citation type="submission" date="2021-07" db="EMBL/GenBank/DDBJ databases">
        <authorList>
            <person name="Branca A.L. A."/>
        </authorList>
    </citation>
    <scope>NUCLEOTIDE SEQUENCE</scope>
</reference>
<comment type="caution">
    <text evidence="2">The sequence shown here is derived from an EMBL/GenBank/DDBJ whole genome shotgun (WGS) entry which is preliminary data.</text>
</comment>
<dbReference type="Proteomes" id="UP001152592">
    <property type="component" value="Unassembled WGS sequence"/>
</dbReference>
<accession>A0A9W4IFW6</accession>
<feature type="compositionally biased region" description="Acidic residues" evidence="1">
    <location>
        <begin position="412"/>
        <end position="424"/>
    </location>
</feature>
<feature type="region of interest" description="Disordered" evidence="1">
    <location>
        <begin position="364"/>
        <end position="424"/>
    </location>
</feature>
<evidence type="ECO:0000313" key="3">
    <source>
        <dbReference type="Proteomes" id="UP001152592"/>
    </source>
</evidence>
<organism evidence="2 3">
    <name type="scientific">Penicillium salamii</name>
    <dbReference type="NCBI Taxonomy" id="1612424"/>
    <lineage>
        <taxon>Eukaryota</taxon>
        <taxon>Fungi</taxon>
        <taxon>Dikarya</taxon>
        <taxon>Ascomycota</taxon>
        <taxon>Pezizomycotina</taxon>
        <taxon>Eurotiomycetes</taxon>
        <taxon>Eurotiomycetidae</taxon>
        <taxon>Eurotiales</taxon>
        <taxon>Aspergillaceae</taxon>
        <taxon>Penicillium</taxon>
    </lineage>
</organism>
<gene>
    <name evidence="2" type="ORF">PSALAMII_LOCUS1307</name>
</gene>
<sequence>MAATTRSQKRQRSEEESGSERPRKQQKTGSVEGPRSSPPLAGSSPPGSSPPGSSPPGSSPPGSSPPGSSPPGAESEGVPLPLRPRTRQSRPSPVPDIPDFVTTDWSDSMSEVSSDIDPSNLQVKLDYQSAGAQYQAWIDGPTIEHCSVMKATLTYNDLFSLPPAPNVLFSGDQRSFQWVETSCSDRVAYESVAEDGKTVGLSTGNDWNRRVLRQLGWAPQREVFKWSEYIHWVVEGAIVAVAVMRYHGPHWSEIALAHYTHVCPDINTLKYVYVADIINKETAPYVRKILYNDEKIKPTDEPAARYWVYDSDEYQCLLGTAIGKGVASMVLGAWPRGTHRIKQIKSYFESRRLQLRFDIVEIGSESSASGEKSSEEEEMDVEKVPDSETDEAEMDEDQDVGLHQDVWLAEEPKEEETEEEEMCE</sequence>
<dbReference type="OrthoDB" id="9996127at2759"/>
<evidence type="ECO:0000313" key="2">
    <source>
        <dbReference type="EMBL" id="CAG8277249.1"/>
    </source>
</evidence>
<evidence type="ECO:0000256" key="1">
    <source>
        <dbReference type="SAM" id="MobiDB-lite"/>
    </source>
</evidence>